<proteinExistence type="predicted"/>
<dbReference type="GO" id="GO:0071897">
    <property type="term" value="P:DNA biosynthetic process"/>
    <property type="evidence" value="ECO:0007669"/>
    <property type="project" value="UniProtKB-ARBA"/>
</dbReference>
<dbReference type="SUPFAM" id="SSF56672">
    <property type="entry name" value="DNA/RNA polymerases"/>
    <property type="match status" value="1"/>
</dbReference>
<gene>
    <name evidence="2" type="ORF">g.17313</name>
</gene>
<dbReference type="Pfam" id="PF00078">
    <property type="entry name" value="RVT_1"/>
    <property type="match status" value="1"/>
</dbReference>
<dbReference type="PROSITE" id="PS50878">
    <property type="entry name" value="RT_POL"/>
    <property type="match status" value="1"/>
</dbReference>
<evidence type="ECO:0000259" key="1">
    <source>
        <dbReference type="PROSITE" id="PS50878"/>
    </source>
</evidence>
<reference evidence="2" key="1">
    <citation type="submission" date="2015-11" db="EMBL/GenBank/DDBJ databases">
        <title>De novo transcriptome assembly of four potential Pierce s Disease insect vectors from Arizona vineyards.</title>
        <authorList>
            <person name="Tassone E.E."/>
        </authorList>
    </citation>
    <scope>NUCLEOTIDE SEQUENCE</scope>
</reference>
<name>A0A1B6M3T8_9HEMI</name>
<sequence>PLTNIINKSLAQGVFPSKLKISKVYPLHKKGSKKELQNYRPISLVPAVSKIIEKVVLSRLLNHLQQNSLIPKNQHGFIAGKSTTTALVDLVECIVDNLEAGNTVANVFLDLSKAFDCLEHGLTVRKLRSLGITDIALNWFGDYLQDRTQIVELKQLKNGRTKTARSSSLRINRGVPQGSVLGPVLFVLYTEDLTRYLEAFCHPIMYADDTVLITNNRSVEALEVSTYIAMNMAHEYCINNDLVLNEDKTKQLSMGRHKDDVCGLPSLQTVTSNKHLGLILDDRISWRGHIDSLCQKLSSSIFALKRVRAICTNQAMKTAYFALLESHIRYGILLWGASSDNLKRVLLLQKRAVRCMTGLHYRESCRNAFKELGILTVPSLYIMEVIMYANNLGLPRNANAHNHNTRFASDFVLPAHRTSLFAKKPSYAGARLYNLLPSEFKKGNQISLKRGLRNWLLSETIYSLDEFVEKARITHLR</sequence>
<feature type="non-terminal residue" evidence="2">
    <location>
        <position position="1"/>
    </location>
</feature>
<dbReference type="EMBL" id="GEBQ01009417">
    <property type="protein sequence ID" value="JAT30560.1"/>
    <property type="molecule type" value="Transcribed_RNA"/>
</dbReference>
<accession>A0A1B6M3T8</accession>
<dbReference type="CDD" id="cd01650">
    <property type="entry name" value="RT_nLTR_like"/>
    <property type="match status" value="1"/>
</dbReference>
<dbReference type="InterPro" id="IPR000477">
    <property type="entry name" value="RT_dom"/>
</dbReference>
<protein>
    <recommendedName>
        <fullName evidence="1">Reverse transcriptase domain-containing protein</fullName>
    </recommendedName>
</protein>
<dbReference type="PANTHER" id="PTHR33332">
    <property type="entry name" value="REVERSE TRANSCRIPTASE DOMAIN-CONTAINING PROTEIN"/>
    <property type="match status" value="1"/>
</dbReference>
<feature type="domain" description="Reverse transcriptase" evidence="1">
    <location>
        <begin position="8"/>
        <end position="291"/>
    </location>
</feature>
<evidence type="ECO:0000313" key="2">
    <source>
        <dbReference type="EMBL" id="JAT30560.1"/>
    </source>
</evidence>
<dbReference type="InterPro" id="IPR043502">
    <property type="entry name" value="DNA/RNA_pol_sf"/>
</dbReference>
<dbReference type="AlphaFoldDB" id="A0A1B6M3T8"/>
<organism evidence="2">
    <name type="scientific">Graphocephala atropunctata</name>
    <dbReference type="NCBI Taxonomy" id="36148"/>
    <lineage>
        <taxon>Eukaryota</taxon>
        <taxon>Metazoa</taxon>
        <taxon>Ecdysozoa</taxon>
        <taxon>Arthropoda</taxon>
        <taxon>Hexapoda</taxon>
        <taxon>Insecta</taxon>
        <taxon>Pterygota</taxon>
        <taxon>Neoptera</taxon>
        <taxon>Paraneoptera</taxon>
        <taxon>Hemiptera</taxon>
        <taxon>Auchenorrhyncha</taxon>
        <taxon>Membracoidea</taxon>
        <taxon>Cicadellidae</taxon>
        <taxon>Cicadellinae</taxon>
        <taxon>Cicadellini</taxon>
        <taxon>Graphocephala</taxon>
    </lineage>
</organism>